<dbReference type="EMBL" id="FNIJ01000001">
    <property type="protein sequence ID" value="SDN16377.1"/>
    <property type="molecule type" value="Genomic_DNA"/>
</dbReference>
<gene>
    <name evidence="6" type="ORF">SAMN05216193_101357</name>
</gene>
<feature type="signal peptide" evidence="5">
    <location>
        <begin position="1"/>
        <end position="24"/>
    </location>
</feature>
<dbReference type="InterPro" id="IPR003782">
    <property type="entry name" value="SCO1/SenC"/>
</dbReference>
<dbReference type="OrthoDB" id="5567697at2"/>
<comment type="similarity">
    <text evidence="1">Belongs to the SCO1/2 family.</text>
</comment>
<dbReference type="STRING" id="198616.SAMN05216193_101357"/>
<dbReference type="PANTHER" id="PTHR12151:SF25">
    <property type="entry name" value="LINALOOL DEHYDRATASE_ISOMERASE DOMAIN-CONTAINING PROTEIN"/>
    <property type="match status" value="1"/>
</dbReference>
<keyword evidence="5" id="KW-0732">Signal</keyword>
<proteinExistence type="inferred from homology"/>
<protein>
    <submittedName>
        <fullName evidence="6">Protein SCO1/2</fullName>
    </submittedName>
</protein>
<name>A0A1G9Z575_9PSED</name>
<reference evidence="7" key="1">
    <citation type="submission" date="2016-10" db="EMBL/GenBank/DDBJ databases">
        <authorList>
            <person name="Varghese N."/>
            <person name="Submissions S."/>
        </authorList>
    </citation>
    <scope>NUCLEOTIDE SEQUENCE [LARGE SCALE GENOMIC DNA]</scope>
    <source>
        <strain evidence="7">JCM 21621</strain>
    </source>
</reference>
<dbReference type="SUPFAM" id="SSF52833">
    <property type="entry name" value="Thioredoxin-like"/>
    <property type="match status" value="1"/>
</dbReference>
<evidence type="ECO:0000256" key="5">
    <source>
        <dbReference type="SAM" id="SignalP"/>
    </source>
</evidence>
<dbReference type="CDD" id="cd02968">
    <property type="entry name" value="SCO"/>
    <property type="match status" value="1"/>
</dbReference>
<evidence type="ECO:0000256" key="3">
    <source>
        <dbReference type="PIRSR" id="PIRSR603782-2"/>
    </source>
</evidence>
<feature type="compositionally biased region" description="Basic and acidic residues" evidence="4">
    <location>
        <begin position="26"/>
        <end position="47"/>
    </location>
</feature>
<evidence type="ECO:0000313" key="6">
    <source>
        <dbReference type="EMBL" id="SDN16377.1"/>
    </source>
</evidence>
<dbReference type="Gene3D" id="3.40.30.10">
    <property type="entry name" value="Glutaredoxin"/>
    <property type="match status" value="1"/>
</dbReference>
<feature type="disulfide bond" description="Redox-active" evidence="3">
    <location>
        <begin position="88"/>
        <end position="92"/>
    </location>
</feature>
<feature type="binding site" evidence="2">
    <location>
        <position position="92"/>
    </location>
    <ligand>
        <name>Cu cation</name>
        <dbReference type="ChEBI" id="CHEBI:23378"/>
    </ligand>
</feature>
<evidence type="ECO:0000256" key="4">
    <source>
        <dbReference type="SAM" id="MobiDB-lite"/>
    </source>
</evidence>
<feature type="region of interest" description="Disordered" evidence="4">
    <location>
        <begin position="25"/>
        <end position="47"/>
    </location>
</feature>
<keyword evidence="2" id="KW-0479">Metal-binding</keyword>
<dbReference type="InterPro" id="IPR036249">
    <property type="entry name" value="Thioredoxin-like_sf"/>
</dbReference>
<organism evidence="6 7">
    <name type="scientific">Pseudomonas jinjuensis</name>
    <dbReference type="NCBI Taxonomy" id="198616"/>
    <lineage>
        <taxon>Bacteria</taxon>
        <taxon>Pseudomonadati</taxon>
        <taxon>Pseudomonadota</taxon>
        <taxon>Gammaproteobacteria</taxon>
        <taxon>Pseudomonadales</taxon>
        <taxon>Pseudomonadaceae</taxon>
        <taxon>Pseudomonas</taxon>
    </lineage>
</organism>
<evidence type="ECO:0000313" key="7">
    <source>
        <dbReference type="Proteomes" id="UP000242957"/>
    </source>
</evidence>
<sequence length="223" mass="24344">MNRFPAGIALTFLGLLAFSANGHAHSTGEHGEHAGHSGHMMEEVKHQEASEVSFANVPLLDQRGREIHLKQDLVENRIVVMGFVYTSCTTICPLVSSIMSKVQAELGDRVGTEVQLVSISVDPQRDTPSRLEAYARRYKAGPGWSWVTGTQPNIEETLRALGAWSADYESHPPLIMVGDGNSQHWTRFYGFTDPSVLVAKVRELETLRGFKAAGVTDVSGGAQ</sequence>
<evidence type="ECO:0000256" key="2">
    <source>
        <dbReference type="PIRSR" id="PIRSR603782-1"/>
    </source>
</evidence>
<dbReference type="AlphaFoldDB" id="A0A1G9Z575"/>
<feature type="binding site" evidence="2">
    <location>
        <position position="88"/>
    </location>
    <ligand>
        <name>Cu cation</name>
        <dbReference type="ChEBI" id="CHEBI:23378"/>
    </ligand>
</feature>
<dbReference type="Proteomes" id="UP000242957">
    <property type="component" value="Unassembled WGS sequence"/>
</dbReference>
<dbReference type="RefSeq" id="WP_084310297.1">
    <property type="nucleotide sequence ID" value="NZ_FNIJ01000001.1"/>
</dbReference>
<keyword evidence="7" id="KW-1185">Reference proteome</keyword>
<feature type="chain" id="PRO_5017480200" evidence="5">
    <location>
        <begin position="25"/>
        <end position="223"/>
    </location>
</feature>
<keyword evidence="3" id="KW-1015">Disulfide bond</keyword>
<evidence type="ECO:0000256" key="1">
    <source>
        <dbReference type="ARBA" id="ARBA00010996"/>
    </source>
</evidence>
<keyword evidence="2" id="KW-0186">Copper</keyword>
<dbReference type="PANTHER" id="PTHR12151">
    <property type="entry name" value="ELECTRON TRANSPORT PROTIN SCO1/SENC FAMILY MEMBER"/>
    <property type="match status" value="1"/>
</dbReference>
<dbReference type="GO" id="GO:0046872">
    <property type="term" value="F:metal ion binding"/>
    <property type="evidence" value="ECO:0007669"/>
    <property type="project" value="UniProtKB-KW"/>
</dbReference>
<dbReference type="Pfam" id="PF02630">
    <property type="entry name" value="SCO1-SenC"/>
    <property type="match status" value="1"/>
</dbReference>
<accession>A0A1G9Z575</accession>